<dbReference type="Pfam" id="PF12770">
    <property type="entry name" value="CHAT"/>
    <property type="match status" value="1"/>
</dbReference>
<dbReference type="InterPro" id="IPR011050">
    <property type="entry name" value="Pectin_lyase_fold/virulence"/>
</dbReference>
<evidence type="ECO:0000313" key="3">
    <source>
        <dbReference type="EMBL" id="RUS99610.1"/>
    </source>
</evidence>
<dbReference type="Pfam" id="PF05860">
    <property type="entry name" value="TPS"/>
    <property type="match status" value="1"/>
</dbReference>
<gene>
    <name evidence="3" type="ORF">DSM107003_01940</name>
</gene>
<dbReference type="EMBL" id="RSCM01000001">
    <property type="protein sequence ID" value="RUS99610.1"/>
    <property type="molecule type" value="Genomic_DNA"/>
</dbReference>
<organism evidence="3 4">
    <name type="scientific">Trichormus variabilis SAG 1403-4b</name>
    <dbReference type="NCBI Taxonomy" id="447716"/>
    <lineage>
        <taxon>Bacteria</taxon>
        <taxon>Bacillati</taxon>
        <taxon>Cyanobacteriota</taxon>
        <taxon>Cyanophyceae</taxon>
        <taxon>Nostocales</taxon>
        <taxon>Nostocaceae</taxon>
        <taxon>Trichormus</taxon>
    </lineage>
</organism>
<feature type="region of interest" description="Disordered" evidence="1">
    <location>
        <begin position="815"/>
        <end position="837"/>
    </location>
</feature>
<reference evidence="3 4" key="1">
    <citation type="journal article" date="2019" name="Genome Biol. Evol.">
        <title>Day and night: Metabolic profiles and evolutionary relationships of six axenic non-marine cyanobacteria.</title>
        <authorList>
            <person name="Will S.E."/>
            <person name="Henke P."/>
            <person name="Boedeker C."/>
            <person name="Huang S."/>
            <person name="Brinkmann H."/>
            <person name="Rohde M."/>
            <person name="Jarek M."/>
            <person name="Friedl T."/>
            <person name="Seufert S."/>
            <person name="Schumacher M."/>
            <person name="Overmann J."/>
            <person name="Neumann-Schaal M."/>
            <person name="Petersen J."/>
        </authorList>
    </citation>
    <scope>NUCLEOTIDE SEQUENCE [LARGE SCALE GENOMIC DNA]</scope>
    <source>
        <strain evidence="3 4">SAG 1403-4b</strain>
    </source>
</reference>
<dbReference type="SMART" id="SM00912">
    <property type="entry name" value="Haemagg_act"/>
    <property type="match status" value="1"/>
</dbReference>
<dbReference type="OrthoDB" id="433405at2"/>
<name>A0A3S1CA46_ANAVA</name>
<dbReference type="InterPro" id="IPR012334">
    <property type="entry name" value="Pectin_lyas_fold"/>
</dbReference>
<dbReference type="SUPFAM" id="SSF51126">
    <property type="entry name" value="Pectin lyase-like"/>
    <property type="match status" value="1"/>
</dbReference>
<comment type="caution">
    <text evidence="3">The sequence shown here is derived from an EMBL/GenBank/DDBJ whole genome shotgun (WGS) entry which is preliminary data.</text>
</comment>
<accession>A0A3S1CA46</accession>
<evidence type="ECO:0000313" key="4">
    <source>
        <dbReference type="Proteomes" id="UP000276103"/>
    </source>
</evidence>
<sequence>MNSLVGKIGLFLLTNAIASLREATPTLALGIAIIANLSAIAPATAQITPATGGGSVVNTHGNQINISGGNLSRDNANLFHSFQKFGLDSNQIANFLSNPNIRNILGRVIGGDPSIINGLLQVSGGNSNLFLINPSGIVFGANARLNIPGDFTATTANSIWLGANKFNAIGNNDYANLVGTPNAFGFSAFQPGSIINFGNLAVGSGNNLNLIGGTVVSTGNLSAPGGNITVASVTGQNLLRISQTGHILSLEVQSPSDTSPTPATLLDLLTGINGGNANSLTVNSNGQVELTGSGLTVNSGDVVAKNITAQSATLSAANNLTLFESQLQTTGDLNLLAKDTVRIRDSITNPFLAQAEGNLYIQGNQNIDILALNHPHTPFVSGGNLSLVSNGVVSGDAHFYSGGQFAIKNLSGGAGTLVSLFDPIIRANGDVIFGDYTGAALKVEATGSIKGGNIKITSPDISGSIPSSDPDYTALTTTRALILRAGLAAITPENFPSSNGGTSFTTPSNSLGLPAGSIEVGNIDTRSGNSPSGSITLSAAGTINAGSLHSQDIFISGKEINLLGGANSVSGTGNLVLQPSTSNQNINLGGTDDSGTATLDLTISDLTSFKNGFSSIKIGRNDGNGIVNIVSNVVKLFPDPITITSPGGNLTVNTNITITATDNPSLLNADVATIIVNKDIDVTTNNQPISLLPKVLFGNGASFALNSGNADITFANTIDGNGNLNLRAGTGNINFDGAIGGTTPLSSLKITNAANTNILGNITTIGDIYFGSPLTLTGINQVFNSNAGSITATGNITTNYPITLLAKGNISTKDISTATTNPTPSSTPNPTPSSTPDNFILKSNTGTVSTQNITTNGSGVAIEAKDSIKAGVLNSSSNTGNGGAVELDANNDIEVSAINTQSTSGIGGNVDIKTNQFFRAIDTFLDSNNINASISTLGGADSGAVTIRHGGNGNTAFFVGNATLNGTAGAISSSSSNVISPIQSFLNSYNQGTIQIITQSNTNPPIDIIDPIDPNKDFNPPEIPTELPPINNNNPVVFDPFLVQEIEENFTNEFKQYLEITDEFTTKSLSDIQADLRKVQKATGVKPAVIYARFSPSADISTKDKDLLYLVLVTAEGKPIKKQVNGATRQKVLQIAGNFYAAISVPQEATNKKYLASAQQLHQWLINPLEEELQKQGVTNLVFSMDVGLRSIPLAALQDGKQFLVEKYSLGILPSLSLTDTTYVSLKNSQVLAMGASEFAKDQNQSPLRAVPVELSTIVQKLWTGKSFLNREFTLNNLKRQRQSYGIIHLATHVDFVSEKSRQSYLQLYDRKLNFNEVRQLGWNNPQVQLLVLSACKSAIGDDKNAELGFAGLAVKTGVKTSVASLWYISDAGTLGLITEFYKQLNTAPIKAEALRQAQIAMIKGQVRIESNKLISGNNSIDVSPELASYLTQNIVGDLSHPFYWAAFTMIGNPW</sequence>
<keyword evidence="4" id="KW-1185">Reference proteome</keyword>
<evidence type="ECO:0000259" key="2">
    <source>
        <dbReference type="SMART" id="SM00912"/>
    </source>
</evidence>
<dbReference type="NCBIfam" id="TIGR01901">
    <property type="entry name" value="adhes_NPXG"/>
    <property type="match status" value="1"/>
</dbReference>
<protein>
    <recommendedName>
        <fullName evidence="2">Filamentous haemagglutinin FhaB/tRNA nuclease CdiA-like TPS domain-containing protein</fullName>
    </recommendedName>
</protein>
<dbReference type="InterPro" id="IPR024983">
    <property type="entry name" value="CHAT_dom"/>
</dbReference>
<dbReference type="Gene3D" id="2.160.20.10">
    <property type="entry name" value="Single-stranded right-handed beta-helix, Pectin lyase-like"/>
    <property type="match status" value="1"/>
</dbReference>
<dbReference type="Proteomes" id="UP000276103">
    <property type="component" value="Unassembled WGS sequence"/>
</dbReference>
<evidence type="ECO:0000256" key="1">
    <source>
        <dbReference type="SAM" id="MobiDB-lite"/>
    </source>
</evidence>
<proteinExistence type="predicted"/>
<dbReference type="InterPro" id="IPR008638">
    <property type="entry name" value="FhaB/CdiA-like_TPS"/>
</dbReference>
<feature type="domain" description="Filamentous haemagglutinin FhaB/tRNA nuclease CdiA-like TPS" evidence="2">
    <location>
        <begin position="51"/>
        <end position="162"/>
    </location>
</feature>
<dbReference type="RefSeq" id="WP_127051803.1">
    <property type="nucleotide sequence ID" value="NZ_RSCM01000001.1"/>
</dbReference>